<evidence type="ECO:0000256" key="1">
    <source>
        <dbReference type="SAM" id="Phobius"/>
    </source>
</evidence>
<evidence type="ECO:0000313" key="2">
    <source>
        <dbReference type="EMBL" id="SUI38827.1"/>
    </source>
</evidence>
<dbReference type="RefSeq" id="WP_164551342.1">
    <property type="nucleotide sequence ID" value="NZ_JAJFEW010000022.1"/>
</dbReference>
<keyword evidence="1" id="KW-1133">Transmembrane helix</keyword>
<protein>
    <submittedName>
        <fullName evidence="2">Uncharacterized protein</fullName>
    </submittedName>
</protein>
<keyword evidence="1" id="KW-0812">Transmembrane</keyword>
<name>A0A379XZZ1_SERMA</name>
<keyword evidence="1" id="KW-0472">Membrane</keyword>
<accession>A0A379XZZ1</accession>
<dbReference type="Proteomes" id="UP000254765">
    <property type="component" value="Unassembled WGS sequence"/>
</dbReference>
<reference evidence="2 3" key="1">
    <citation type="submission" date="2018-06" db="EMBL/GenBank/DDBJ databases">
        <authorList>
            <consortium name="Pathogen Informatics"/>
            <person name="Doyle S."/>
        </authorList>
    </citation>
    <scope>NUCLEOTIDE SEQUENCE [LARGE SCALE GENOMIC DNA]</scope>
    <source>
        <strain evidence="2 3">NCTC10211</strain>
    </source>
</reference>
<evidence type="ECO:0000313" key="3">
    <source>
        <dbReference type="Proteomes" id="UP000254765"/>
    </source>
</evidence>
<organism evidence="2 3">
    <name type="scientific">Serratia marcescens</name>
    <dbReference type="NCBI Taxonomy" id="615"/>
    <lineage>
        <taxon>Bacteria</taxon>
        <taxon>Pseudomonadati</taxon>
        <taxon>Pseudomonadota</taxon>
        <taxon>Gammaproteobacteria</taxon>
        <taxon>Enterobacterales</taxon>
        <taxon>Yersiniaceae</taxon>
        <taxon>Serratia</taxon>
    </lineage>
</organism>
<dbReference type="AlphaFoldDB" id="A0A379XZZ1"/>
<gene>
    <name evidence="2" type="ORF">NCTC10211_00039</name>
</gene>
<feature type="transmembrane region" description="Helical" evidence="1">
    <location>
        <begin position="20"/>
        <end position="45"/>
    </location>
</feature>
<dbReference type="EMBL" id="UGYK01000001">
    <property type="protein sequence ID" value="SUI38827.1"/>
    <property type="molecule type" value="Genomic_DNA"/>
</dbReference>
<proteinExistence type="predicted"/>
<sequence length="58" mass="6466">MSGSVNMDMFGTPLQKLFSLMQLTLVIAGLMGLVLLLWLLFRALMPKKGQTKRGRKGK</sequence>